<feature type="transmembrane region" description="Helical" evidence="7">
    <location>
        <begin position="287"/>
        <end position="306"/>
    </location>
</feature>
<evidence type="ECO:0000256" key="2">
    <source>
        <dbReference type="ARBA" id="ARBA00008333"/>
    </source>
</evidence>
<keyword evidence="4 7" id="KW-0812">Transmembrane</keyword>
<dbReference type="InParanoid" id="A0A167P5N8"/>
<dbReference type="PANTHER" id="PTHR31632">
    <property type="entry name" value="IRON TRANSPORTER FTH1"/>
    <property type="match status" value="1"/>
</dbReference>
<dbReference type="Pfam" id="PF03239">
    <property type="entry name" value="FTR1"/>
    <property type="match status" value="1"/>
</dbReference>
<feature type="transmembrane region" description="Helical" evidence="7">
    <location>
        <begin position="6"/>
        <end position="29"/>
    </location>
</feature>
<comment type="similarity">
    <text evidence="2">Belongs to the oxidase-dependent Fe transporter (OFeT) (TC 9.A.10.1) family.</text>
</comment>
<keyword evidence="9" id="KW-1185">Reference proteome</keyword>
<evidence type="ECO:0008006" key="10">
    <source>
        <dbReference type="Google" id="ProtNLM"/>
    </source>
</evidence>
<dbReference type="FunCoup" id="A0A167P5N8">
    <property type="interactions" value="68"/>
</dbReference>
<evidence type="ECO:0000256" key="1">
    <source>
        <dbReference type="ARBA" id="ARBA00004141"/>
    </source>
</evidence>
<dbReference type="AlphaFoldDB" id="A0A167P5N8"/>
<evidence type="ECO:0000256" key="3">
    <source>
        <dbReference type="ARBA" id="ARBA00022496"/>
    </source>
</evidence>
<dbReference type="STRING" id="763407.A0A167P5N8"/>
<dbReference type="GO" id="GO:0033573">
    <property type="term" value="C:high-affinity iron permease complex"/>
    <property type="evidence" value="ECO:0007669"/>
    <property type="project" value="InterPro"/>
</dbReference>
<dbReference type="GO" id="GO:0015093">
    <property type="term" value="F:ferrous iron transmembrane transporter activity"/>
    <property type="evidence" value="ECO:0007669"/>
    <property type="project" value="TreeGrafter"/>
</dbReference>
<feature type="transmembrane region" description="Helical" evidence="7">
    <location>
        <begin position="140"/>
        <end position="166"/>
    </location>
</feature>
<keyword evidence="6 7" id="KW-0472">Membrane</keyword>
<protein>
    <recommendedName>
        <fullName evidence="10">High-affinity iron permease</fullName>
    </recommendedName>
</protein>
<accession>A0A167P5N8</accession>
<dbReference type="PANTHER" id="PTHR31632:SF2">
    <property type="entry name" value="PLASMA MEMBRANE IRON PERMEASE"/>
    <property type="match status" value="1"/>
</dbReference>
<evidence type="ECO:0000256" key="7">
    <source>
        <dbReference type="SAM" id="Phobius"/>
    </source>
</evidence>
<comment type="subcellular location">
    <subcellularLocation>
        <location evidence="1">Membrane</location>
        <topology evidence="1">Multi-pass membrane protein</topology>
    </subcellularLocation>
</comment>
<dbReference type="Proteomes" id="UP000077315">
    <property type="component" value="Unassembled WGS sequence"/>
</dbReference>
<dbReference type="VEuPathDB" id="FungiDB:PHYBLDRAFT_28607"/>
<feature type="transmembrane region" description="Helical" evidence="7">
    <location>
        <begin position="50"/>
        <end position="74"/>
    </location>
</feature>
<evidence type="ECO:0000256" key="4">
    <source>
        <dbReference type="ARBA" id="ARBA00022692"/>
    </source>
</evidence>
<sequence>MSEDLFNVPIFFIVFRETTEAAIIVSVLLSFLRKVFEPGTAVYKKLRNQVWIGSAIGLFICICIGAAFIAVWYTVLNDLWGSSEEIWEGVFSLIAGLMITAMGLAMLRTERMQEKWKVKLAIAMEAEQKKKGARAWLQRYSFFFLPFITLLREGLEAVIFIGGVALDVKAKSIPIAVIMGLICGCLVGVIIYRGGSLLKLRWFFVVSTIILYLVAAGLMAKCVGYFEQYAWNKVIGGEGGDTIAYKVTTAVWHVSWGDPEYNAGENGGYQIFNAILGWNNTATIGTIIMYCLYWIFVAGALVFMHFKEKRDAILRVERGEWNDGDEALENARNYVGSDGVIIGKNQDDLEGHVQHEKIETTTIKA</sequence>
<dbReference type="InterPro" id="IPR004923">
    <property type="entry name" value="FTR1/Fip1/EfeU"/>
</dbReference>
<gene>
    <name evidence="8" type="ORF">PHYBLDRAFT_28607</name>
</gene>
<keyword evidence="3" id="KW-0410">Iron transport</keyword>
<keyword evidence="3" id="KW-0408">Iron</keyword>
<reference evidence="9" key="1">
    <citation type="submission" date="2015-06" db="EMBL/GenBank/DDBJ databases">
        <title>Expansion of signal transduction pathways in fungi by whole-genome duplication.</title>
        <authorList>
            <consortium name="DOE Joint Genome Institute"/>
            <person name="Corrochano L.M."/>
            <person name="Kuo A."/>
            <person name="Marcet-Houben M."/>
            <person name="Polaino S."/>
            <person name="Salamov A."/>
            <person name="Villalobos J.M."/>
            <person name="Alvarez M.I."/>
            <person name="Avalos J."/>
            <person name="Benito E.P."/>
            <person name="Benoit I."/>
            <person name="Burger G."/>
            <person name="Camino L.P."/>
            <person name="Canovas D."/>
            <person name="Cerda-Olmedo E."/>
            <person name="Cheng J.-F."/>
            <person name="Dominguez A."/>
            <person name="Elias M."/>
            <person name="Eslava A.P."/>
            <person name="Glaser F."/>
            <person name="Grimwood J."/>
            <person name="Gutierrez G."/>
            <person name="Heitman J."/>
            <person name="Henrissat B."/>
            <person name="Iturriaga E.A."/>
            <person name="Lang B.F."/>
            <person name="Lavin J.L."/>
            <person name="Lee S."/>
            <person name="Li W."/>
            <person name="Lindquist E."/>
            <person name="Lopez-Garcia S."/>
            <person name="Luque E.M."/>
            <person name="Marcos A.T."/>
            <person name="Martin J."/>
            <person name="McCluskey K."/>
            <person name="Medina H.R."/>
            <person name="Miralles-Duran A."/>
            <person name="Miyazaki A."/>
            <person name="Munoz-Torres E."/>
            <person name="Oguiza J.A."/>
            <person name="Ohm R."/>
            <person name="Olmedo M."/>
            <person name="Orejas M."/>
            <person name="Ortiz-Castellanos L."/>
            <person name="Pisabarro A.G."/>
            <person name="Rodriguez-Romero J."/>
            <person name="Ruiz-Herrera J."/>
            <person name="Ruiz-Vazquez R."/>
            <person name="Sanz C."/>
            <person name="Schackwitz W."/>
            <person name="Schmutz J."/>
            <person name="Shahriari M."/>
            <person name="Shelest E."/>
            <person name="Silva-Franco F."/>
            <person name="Soanes D."/>
            <person name="Syed K."/>
            <person name="Tagua V.G."/>
            <person name="Talbot N.J."/>
            <person name="Thon M."/>
            <person name="De vries R.P."/>
            <person name="Wiebenga A."/>
            <person name="Yadav J.S."/>
            <person name="Braun E.L."/>
            <person name="Baker S."/>
            <person name="Garre V."/>
            <person name="Horwitz B."/>
            <person name="Torres-Martinez S."/>
            <person name="Idnurm A."/>
            <person name="Herrera-Estrella A."/>
            <person name="Gabaldon T."/>
            <person name="Grigoriev I.V."/>
        </authorList>
    </citation>
    <scope>NUCLEOTIDE SEQUENCE [LARGE SCALE GENOMIC DNA]</scope>
    <source>
        <strain evidence="9">NRRL 1555(-)</strain>
    </source>
</reference>
<keyword evidence="3" id="KW-0813">Transport</keyword>
<dbReference type="EMBL" id="KV440974">
    <property type="protein sequence ID" value="OAD77294.1"/>
    <property type="molecule type" value="Genomic_DNA"/>
</dbReference>
<feature type="transmembrane region" description="Helical" evidence="7">
    <location>
        <begin position="204"/>
        <end position="226"/>
    </location>
</feature>
<evidence type="ECO:0000313" key="8">
    <source>
        <dbReference type="EMBL" id="OAD77294.1"/>
    </source>
</evidence>
<feature type="transmembrane region" description="Helical" evidence="7">
    <location>
        <begin position="172"/>
        <end position="192"/>
    </location>
</feature>
<feature type="transmembrane region" description="Helical" evidence="7">
    <location>
        <begin position="86"/>
        <end position="107"/>
    </location>
</feature>
<name>A0A167P5N8_PHYB8</name>
<dbReference type="OrthoDB" id="4364at2759"/>
<keyword evidence="3" id="KW-0406">Ion transport</keyword>
<proteinExistence type="inferred from homology"/>
<keyword evidence="5 7" id="KW-1133">Transmembrane helix</keyword>
<organism evidence="8 9">
    <name type="scientific">Phycomyces blakesleeanus (strain ATCC 8743b / DSM 1359 / FGSC 10004 / NBRC 33097 / NRRL 1555)</name>
    <dbReference type="NCBI Taxonomy" id="763407"/>
    <lineage>
        <taxon>Eukaryota</taxon>
        <taxon>Fungi</taxon>
        <taxon>Fungi incertae sedis</taxon>
        <taxon>Mucoromycota</taxon>
        <taxon>Mucoromycotina</taxon>
        <taxon>Mucoromycetes</taxon>
        <taxon>Mucorales</taxon>
        <taxon>Phycomycetaceae</taxon>
        <taxon>Phycomyces</taxon>
    </lineage>
</organism>
<dbReference type="GeneID" id="29000836"/>
<dbReference type="RefSeq" id="XP_018295334.1">
    <property type="nucleotide sequence ID" value="XM_018439930.1"/>
</dbReference>
<evidence type="ECO:0000256" key="5">
    <source>
        <dbReference type="ARBA" id="ARBA00022989"/>
    </source>
</evidence>
<evidence type="ECO:0000256" key="6">
    <source>
        <dbReference type="ARBA" id="ARBA00023136"/>
    </source>
</evidence>
<evidence type="ECO:0000313" key="9">
    <source>
        <dbReference type="Proteomes" id="UP000077315"/>
    </source>
</evidence>